<evidence type="ECO:0000313" key="1">
    <source>
        <dbReference type="EMBL" id="KAA6360658.1"/>
    </source>
</evidence>
<dbReference type="InterPro" id="IPR052055">
    <property type="entry name" value="Hepadnavirus_pol/RT"/>
</dbReference>
<dbReference type="EMBL" id="SNRW01026631">
    <property type="protein sequence ID" value="KAA6360658.1"/>
    <property type="molecule type" value="Genomic_DNA"/>
</dbReference>
<evidence type="ECO:0000313" key="2">
    <source>
        <dbReference type="Proteomes" id="UP000324800"/>
    </source>
</evidence>
<protein>
    <submittedName>
        <fullName evidence="1">Uncharacterized protein</fullName>
    </submittedName>
</protein>
<accession>A0A5J4TR05</accession>
<feature type="non-terminal residue" evidence="1">
    <location>
        <position position="1"/>
    </location>
</feature>
<dbReference type="Proteomes" id="UP000324800">
    <property type="component" value="Unassembled WGS sequence"/>
</dbReference>
<dbReference type="AlphaFoldDB" id="A0A5J4TR05"/>
<proteinExistence type="predicted"/>
<sequence length="203" mass="23262">NQVADSLSRLAMSGDYQIRREVLVDALQQLKMRPSLDVFANRRNRQCKRFYSLMPDSWSIGQDGLSKSWKGEIPLLHPPIPLIQRTINKIMEEKIKGVIIIPHWTSQLWWPDLQKLIVKMIVLGSCKQNLIIGGRMRKKQLHLPPGDLMIASFKVKKVNNSILRSQKNVDQQESQSIKLFKAGTHAGEDIDRDQVNSKSIETV</sequence>
<dbReference type="PANTHER" id="PTHR33050">
    <property type="entry name" value="REVERSE TRANSCRIPTASE DOMAIN-CONTAINING PROTEIN"/>
    <property type="match status" value="1"/>
</dbReference>
<gene>
    <name evidence="1" type="ORF">EZS28_043814</name>
</gene>
<dbReference type="OrthoDB" id="2897838at2759"/>
<name>A0A5J4TR05_9EUKA</name>
<comment type="caution">
    <text evidence="1">The sequence shown here is derived from an EMBL/GenBank/DDBJ whole genome shotgun (WGS) entry which is preliminary data.</text>
</comment>
<dbReference type="PANTHER" id="PTHR33050:SF7">
    <property type="entry name" value="RIBONUCLEASE H"/>
    <property type="match status" value="1"/>
</dbReference>
<organism evidence="1 2">
    <name type="scientific">Streblomastix strix</name>
    <dbReference type="NCBI Taxonomy" id="222440"/>
    <lineage>
        <taxon>Eukaryota</taxon>
        <taxon>Metamonada</taxon>
        <taxon>Preaxostyla</taxon>
        <taxon>Oxymonadida</taxon>
        <taxon>Streblomastigidae</taxon>
        <taxon>Streblomastix</taxon>
    </lineage>
</organism>
<reference evidence="1 2" key="1">
    <citation type="submission" date="2019-03" db="EMBL/GenBank/DDBJ databases">
        <title>Single cell metagenomics reveals metabolic interactions within the superorganism composed of flagellate Streblomastix strix and complex community of Bacteroidetes bacteria on its surface.</title>
        <authorList>
            <person name="Treitli S.C."/>
            <person name="Kolisko M."/>
            <person name="Husnik F."/>
            <person name="Keeling P."/>
            <person name="Hampl V."/>
        </authorList>
    </citation>
    <scope>NUCLEOTIDE SEQUENCE [LARGE SCALE GENOMIC DNA]</scope>
    <source>
        <strain evidence="1">ST1C</strain>
    </source>
</reference>